<gene>
    <name evidence="1" type="ORF">KGM_201839</name>
</gene>
<dbReference type="EMBL" id="AGBW02009824">
    <property type="protein sequence ID" value="OWR49830.1"/>
    <property type="molecule type" value="Genomic_DNA"/>
</dbReference>
<protein>
    <submittedName>
        <fullName evidence="1">Uncharacterized protein</fullName>
    </submittedName>
</protein>
<sequence length="126" mass="13810">MEKQFDATSSLKGEILNFNNGMGRIELFRLATLGVPARMPVPWSIDGGVVGGRRISQRGAFPRARAAAMRARALLTALTAIALAAIGNAEKSKFCRTENTIENEMYNENIRERSLDRAAWTGEALL</sequence>
<organism evidence="1 2">
    <name type="scientific">Danaus plexippus plexippus</name>
    <dbReference type="NCBI Taxonomy" id="278856"/>
    <lineage>
        <taxon>Eukaryota</taxon>
        <taxon>Metazoa</taxon>
        <taxon>Ecdysozoa</taxon>
        <taxon>Arthropoda</taxon>
        <taxon>Hexapoda</taxon>
        <taxon>Insecta</taxon>
        <taxon>Pterygota</taxon>
        <taxon>Neoptera</taxon>
        <taxon>Endopterygota</taxon>
        <taxon>Lepidoptera</taxon>
        <taxon>Glossata</taxon>
        <taxon>Ditrysia</taxon>
        <taxon>Papilionoidea</taxon>
        <taxon>Nymphalidae</taxon>
        <taxon>Danainae</taxon>
        <taxon>Danaini</taxon>
        <taxon>Danaina</taxon>
        <taxon>Danaus</taxon>
        <taxon>Danaus</taxon>
    </lineage>
</organism>
<keyword evidence="2" id="KW-1185">Reference proteome</keyword>
<dbReference type="Proteomes" id="UP000007151">
    <property type="component" value="Unassembled WGS sequence"/>
</dbReference>
<dbReference type="KEGG" id="dpl:KGM_201839"/>
<accession>A0A212F7X4</accession>
<dbReference type="InParanoid" id="A0A212F7X4"/>
<name>A0A212F7X4_DANPL</name>
<reference evidence="1 2" key="1">
    <citation type="journal article" date="2011" name="Cell">
        <title>The monarch butterfly genome yields insights into long-distance migration.</title>
        <authorList>
            <person name="Zhan S."/>
            <person name="Merlin C."/>
            <person name="Boore J.L."/>
            <person name="Reppert S.M."/>
        </authorList>
    </citation>
    <scope>NUCLEOTIDE SEQUENCE [LARGE SCALE GENOMIC DNA]</scope>
    <source>
        <strain evidence="1">F-2</strain>
    </source>
</reference>
<comment type="caution">
    <text evidence="1">The sequence shown here is derived from an EMBL/GenBank/DDBJ whole genome shotgun (WGS) entry which is preliminary data.</text>
</comment>
<proteinExistence type="predicted"/>
<evidence type="ECO:0000313" key="1">
    <source>
        <dbReference type="EMBL" id="OWR49830.1"/>
    </source>
</evidence>
<dbReference type="AlphaFoldDB" id="A0A212F7X4"/>
<evidence type="ECO:0000313" key="2">
    <source>
        <dbReference type="Proteomes" id="UP000007151"/>
    </source>
</evidence>